<dbReference type="InterPro" id="IPR027417">
    <property type="entry name" value="P-loop_NTPase"/>
</dbReference>
<comment type="caution">
    <text evidence="11">The sequence shown here is derived from an EMBL/GenBank/DDBJ whole genome shotgun (WGS) entry which is preliminary data.</text>
</comment>
<organism evidence="11 12">
    <name type="scientific">Paenibacillus zeirhizosphaerae</name>
    <dbReference type="NCBI Taxonomy" id="2987519"/>
    <lineage>
        <taxon>Bacteria</taxon>
        <taxon>Bacillati</taxon>
        <taxon>Bacillota</taxon>
        <taxon>Bacilli</taxon>
        <taxon>Bacillales</taxon>
        <taxon>Paenibacillaceae</taxon>
        <taxon>Paenibacillus</taxon>
    </lineage>
</organism>
<dbReference type="InterPro" id="IPR051535">
    <property type="entry name" value="Siderophore_ABC-ATPase"/>
</dbReference>
<evidence type="ECO:0000256" key="6">
    <source>
        <dbReference type="ARBA" id="ARBA00022840"/>
    </source>
</evidence>
<dbReference type="InterPro" id="IPR003593">
    <property type="entry name" value="AAA+_ATPase"/>
</dbReference>
<keyword evidence="3" id="KW-1003">Cell membrane</keyword>
<evidence type="ECO:0000256" key="7">
    <source>
        <dbReference type="ARBA" id="ARBA00023004"/>
    </source>
</evidence>
<dbReference type="InterPro" id="IPR017871">
    <property type="entry name" value="ABC_transporter-like_CS"/>
</dbReference>
<evidence type="ECO:0000256" key="3">
    <source>
        <dbReference type="ARBA" id="ARBA00022475"/>
    </source>
</evidence>
<sequence length="261" mass="29569">MTLEAKNVHIGYHDNEVISALTLQFEAGKIHSILGPNGCGKSTLLKALGKQIQTTDGEILFKNSEINKWSRKAFARELAFLMQVHESNPEVTVRQLIEYGRFPHKRKFERLNQEDQAIVDHAITLTHLVDLTERTVDSLSGGERQRAWIAMALAQQPAILLLDEPTSYLDIHHQLEIIELIKQLNIEQGITIILVLHDINQAAMISDQIIVLQSGRLYDCGTPQNVITQKMLRDVFKVDAEINVSSENESISVYNFHLLKE</sequence>
<evidence type="ECO:0000256" key="9">
    <source>
        <dbReference type="ARBA" id="ARBA00023136"/>
    </source>
</evidence>
<dbReference type="PANTHER" id="PTHR42771">
    <property type="entry name" value="IRON(3+)-HYDROXAMATE IMPORT ATP-BINDING PROTEIN FHUC"/>
    <property type="match status" value="1"/>
</dbReference>
<dbReference type="EMBL" id="JAPCKK010000030">
    <property type="protein sequence ID" value="MDP4098783.1"/>
    <property type="molecule type" value="Genomic_DNA"/>
</dbReference>
<proteinExistence type="predicted"/>
<dbReference type="RefSeq" id="WP_305756395.1">
    <property type="nucleotide sequence ID" value="NZ_JAPCKK010000030.1"/>
</dbReference>
<evidence type="ECO:0000259" key="10">
    <source>
        <dbReference type="PROSITE" id="PS50893"/>
    </source>
</evidence>
<comment type="subcellular location">
    <subcellularLocation>
        <location evidence="1">Cell membrane</location>
        <topology evidence="1">Peripheral membrane protein</topology>
    </subcellularLocation>
</comment>
<dbReference type="SUPFAM" id="SSF52540">
    <property type="entry name" value="P-loop containing nucleoside triphosphate hydrolases"/>
    <property type="match status" value="1"/>
</dbReference>
<dbReference type="PROSITE" id="PS00211">
    <property type="entry name" value="ABC_TRANSPORTER_1"/>
    <property type="match status" value="1"/>
</dbReference>
<evidence type="ECO:0000256" key="1">
    <source>
        <dbReference type="ARBA" id="ARBA00004202"/>
    </source>
</evidence>
<keyword evidence="8" id="KW-0406">Ion transport</keyword>
<keyword evidence="12" id="KW-1185">Reference proteome</keyword>
<keyword evidence="7" id="KW-0408">Iron</keyword>
<protein>
    <submittedName>
        <fullName evidence="11">ABC transporter ATP-binding protein</fullName>
    </submittedName>
</protein>
<dbReference type="SMART" id="SM00382">
    <property type="entry name" value="AAA"/>
    <property type="match status" value="1"/>
</dbReference>
<keyword evidence="5" id="KW-0547">Nucleotide-binding</keyword>
<name>A0ABT9FVN5_9BACL</name>
<dbReference type="Gene3D" id="3.40.50.300">
    <property type="entry name" value="P-loop containing nucleotide triphosphate hydrolases"/>
    <property type="match status" value="1"/>
</dbReference>
<dbReference type="Pfam" id="PF00005">
    <property type="entry name" value="ABC_tran"/>
    <property type="match status" value="1"/>
</dbReference>
<keyword evidence="9" id="KW-0472">Membrane</keyword>
<evidence type="ECO:0000313" key="12">
    <source>
        <dbReference type="Proteomes" id="UP001241848"/>
    </source>
</evidence>
<dbReference type="PANTHER" id="PTHR42771:SF4">
    <property type="entry name" value="IRON(3+)-HYDROXAMATE IMPORT ATP-BINDING PROTEIN FHUC"/>
    <property type="match status" value="1"/>
</dbReference>
<keyword evidence="4" id="KW-0410">Iron transport</keyword>
<keyword evidence="2" id="KW-0813">Transport</keyword>
<accession>A0ABT9FVN5</accession>
<keyword evidence="6 11" id="KW-0067">ATP-binding</keyword>
<reference evidence="11 12" key="1">
    <citation type="submission" date="2022-10" db="EMBL/GenBank/DDBJ databases">
        <title>Paenibacillus description and whole genome data of maize root bacterial community.</title>
        <authorList>
            <person name="Marton D."/>
            <person name="Farkas M."/>
            <person name="Cserhati M."/>
        </authorList>
    </citation>
    <scope>NUCLEOTIDE SEQUENCE [LARGE SCALE GENOMIC DNA]</scope>
    <source>
        <strain evidence="11 12">P96</strain>
    </source>
</reference>
<evidence type="ECO:0000313" key="11">
    <source>
        <dbReference type="EMBL" id="MDP4098783.1"/>
    </source>
</evidence>
<dbReference type="GO" id="GO:0005524">
    <property type="term" value="F:ATP binding"/>
    <property type="evidence" value="ECO:0007669"/>
    <property type="project" value="UniProtKB-KW"/>
</dbReference>
<evidence type="ECO:0000256" key="4">
    <source>
        <dbReference type="ARBA" id="ARBA00022496"/>
    </source>
</evidence>
<evidence type="ECO:0000256" key="5">
    <source>
        <dbReference type="ARBA" id="ARBA00022741"/>
    </source>
</evidence>
<evidence type="ECO:0000256" key="8">
    <source>
        <dbReference type="ARBA" id="ARBA00023065"/>
    </source>
</evidence>
<dbReference type="PROSITE" id="PS50893">
    <property type="entry name" value="ABC_TRANSPORTER_2"/>
    <property type="match status" value="1"/>
</dbReference>
<gene>
    <name evidence="11" type="ORF">OIN60_18805</name>
</gene>
<feature type="domain" description="ABC transporter" evidence="10">
    <location>
        <begin position="3"/>
        <end position="239"/>
    </location>
</feature>
<dbReference type="InterPro" id="IPR003439">
    <property type="entry name" value="ABC_transporter-like_ATP-bd"/>
</dbReference>
<evidence type="ECO:0000256" key="2">
    <source>
        <dbReference type="ARBA" id="ARBA00022448"/>
    </source>
</evidence>
<dbReference type="CDD" id="cd03214">
    <property type="entry name" value="ABC_Iron-Siderophores_B12_Hemin"/>
    <property type="match status" value="1"/>
</dbReference>
<dbReference type="Proteomes" id="UP001241848">
    <property type="component" value="Unassembled WGS sequence"/>
</dbReference>